<dbReference type="Proteomes" id="UP000249324">
    <property type="component" value="Unassembled WGS sequence"/>
</dbReference>
<comment type="caution">
    <text evidence="5">The sequence shown here is derived from an EMBL/GenBank/DDBJ whole genome shotgun (WGS) entry which is preliminary data.</text>
</comment>
<keyword evidence="1 2" id="KW-0443">Lipid metabolism</keyword>
<feature type="region of interest" description="Disordered" evidence="3">
    <location>
        <begin position="1"/>
        <end position="23"/>
    </location>
</feature>
<organism evidence="5 6">
    <name type="scientific">Thermocrispum agreste</name>
    <dbReference type="NCBI Taxonomy" id="37925"/>
    <lineage>
        <taxon>Bacteria</taxon>
        <taxon>Bacillati</taxon>
        <taxon>Actinomycetota</taxon>
        <taxon>Actinomycetes</taxon>
        <taxon>Pseudonocardiales</taxon>
        <taxon>Pseudonocardiaceae</taxon>
        <taxon>Thermocrispum</taxon>
    </lineage>
</organism>
<dbReference type="InterPro" id="IPR002641">
    <property type="entry name" value="PNPLA_dom"/>
</dbReference>
<dbReference type="EMBL" id="QGUI02000352">
    <property type="protein sequence ID" value="MFO7194109.1"/>
    <property type="molecule type" value="Genomic_DNA"/>
</dbReference>
<dbReference type="PROSITE" id="PS51635">
    <property type="entry name" value="PNPLA"/>
    <property type="match status" value="1"/>
</dbReference>
<accession>A0ABD6FMI6</accession>
<feature type="compositionally biased region" description="Polar residues" evidence="3">
    <location>
        <begin position="1"/>
        <end position="12"/>
    </location>
</feature>
<comment type="caution">
    <text evidence="2">Lacks conserved residue(s) required for the propagation of feature annotation.</text>
</comment>
<feature type="domain" description="PNPLA" evidence="4">
    <location>
        <begin position="24"/>
        <end position="230"/>
    </location>
</feature>
<gene>
    <name evidence="5" type="ORF">DIU77_017850</name>
</gene>
<evidence type="ECO:0000259" key="4">
    <source>
        <dbReference type="PROSITE" id="PS51635"/>
    </source>
</evidence>
<feature type="active site" description="Nucleophile" evidence="2">
    <location>
        <position position="62"/>
    </location>
</feature>
<dbReference type="Gene3D" id="3.40.1090.10">
    <property type="entry name" value="Cytosolic phospholipase A2 catalytic domain"/>
    <property type="match status" value="2"/>
</dbReference>
<sequence length="336" mass="35774">MVSAHSVHTWSGSPKPPRRHGKGLVIGAGGVTGLAWSAATLVSLQEVAGWRASEARVLLGTSQGALLVSLLASGIDVDDLRRWYRRELPDGHPLRAKPPARQVVAPVRKRPLPAAPKLTLRGVLQPHRVRPSVALSGLFPAGTMSLDDFLAPLLALTKPGEWLGHPATRVVAVDYDSGERVAFGADGPADIQQAVRASCSVPGVSPPVTIDGRRYVDGAVYSSTSADLLVGAPVDEIVVLAPMAGATRWQRPRSKGQAVDMVLRRFMQRRLEAEVSALRRAGYQVRVFTPTLADRAAMGTNPLSGRQRIATFEAALRSGPARVAEAMRQESKLAAG</sequence>
<feature type="active site" description="Proton acceptor" evidence="2">
    <location>
        <position position="217"/>
    </location>
</feature>
<name>A0ABD6FMI6_9PSEU</name>
<protein>
    <submittedName>
        <fullName evidence="5">Patatin-like phospholipase family protein</fullName>
    </submittedName>
</protein>
<reference evidence="5 6" key="1">
    <citation type="journal article" date="2021" name="BMC Genomics">
        <title>Genome-resolved metagenome and metatranscriptome analyses of thermophilic composting reveal key bacterial players and their metabolic interactions.</title>
        <authorList>
            <person name="Braga L.P.P."/>
            <person name="Pereira R.V."/>
            <person name="Martins L.F."/>
            <person name="Moura L.M.S."/>
            <person name="Sanchez F.B."/>
            <person name="Patane J.S.L."/>
            <person name="da Silva A.M."/>
            <person name="Setubal J.C."/>
        </authorList>
    </citation>
    <scope>NUCLEOTIDE SEQUENCE [LARGE SCALE GENOMIC DNA]</scope>
    <source>
        <strain evidence="5">ZC4RG45</strain>
    </source>
</reference>
<keyword evidence="2" id="KW-0378">Hydrolase</keyword>
<dbReference type="SUPFAM" id="SSF52151">
    <property type="entry name" value="FabD/lysophospholipase-like"/>
    <property type="match status" value="1"/>
</dbReference>
<evidence type="ECO:0000256" key="3">
    <source>
        <dbReference type="SAM" id="MobiDB-lite"/>
    </source>
</evidence>
<dbReference type="AlphaFoldDB" id="A0ABD6FMI6"/>
<dbReference type="GO" id="GO:0016787">
    <property type="term" value="F:hydrolase activity"/>
    <property type="evidence" value="ECO:0007669"/>
    <property type="project" value="UniProtKB-UniRule"/>
</dbReference>
<evidence type="ECO:0000313" key="6">
    <source>
        <dbReference type="Proteomes" id="UP000249324"/>
    </source>
</evidence>
<evidence type="ECO:0000256" key="1">
    <source>
        <dbReference type="ARBA" id="ARBA00023098"/>
    </source>
</evidence>
<proteinExistence type="predicted"/>
<dbReference type="InterPro" id="IPR016035">
    <property type="entry name" value="Acyl_Trfase/lysoPLipase"/>
</dbReference>
<feature type="short sequence motif" description="DGA/G" evidence="2">
    <location>
        <begin position="217"/>
        <end position="219"/>
    </location>
</feature>
<feature type="short sequence motif" description="GXSXG" evidence="2">
    <location>
        <begin position="60"/>
        <end position="64"/>
    </location>
</feature>
<keyword evidence="2" id="KW-0442">Lipid degradation</keyword>
<dbReference type="Pfam" id="PF01734">
    <property type="entry name" value="Patatin"/>
    <property type="match status" value="1"/>
</dbReference>
<evidence type="ECO:0000313" key="5">
    <source>
        <dbReference type="EMBL" id="MFO7194109.1"/>
    </source>
</evidence>
<dbReference type="GO" id="GO:0016042">
    <property type="term" value="P:lipid catabolic process"/>
    <property type="evidence" value="ECO:0007669"/>
    <property type="project" value="UniProtKB-UniRule"/>
</dbReference>
<evidence type="ECO:0000256" key="2">
    <source>
        <dbReference type="PROSITE-ProRule" id="PRU01161"/>
    </source>
</evidence>